<name>A0AA40F416_9PEZI</name>
<proteinExistence type="predicted"/>
<dbReference type="InterPro" id="IPR057229">
    <property type="entry name" value="DUF7907"/>
</dbReference>
<keyword evidence="4" id="KW-1185">Reference proteome</keyword>
<gene>
    <name evidence="3" type="ORF">B0T18DRAFT_455962</name>
</gene>
<protein>
    <recommendedName>
        <fullName evidence="2">DUF7907 domain-containing protein</fullName>
    </recommendedName>
</protein>
<accession>A0AA40F416</accession>
<evidence type="ECO:0000313" key="4">
    <source>
        <dbReference type="Proteomes" id="UP001172155"/>
    </source>
</evidence>
<reference evidence="3" key="1">
    <citation type="submission" date="2023-06" db="EMBL/GenBank/DDBJ databases">
        <title>Genome-scale phylogeny and comparative genomics of the fungal order Sordariales.</title>
        <authorList>
            <consortium name="Lawrence Berkeley National Laboratory"/>
            <person name="Hensen N."/>
            <person name="Bonometti L."/>
            <person name="Westerberg I."/>
            <person name="Brannstrom I.O."/>
            <person name="Guillou S."/>
            <person name="Cros-Aarteil S."/>
            <person name="Calhoun S."/>
            <person name="Haridas S."/>
            <person name="Kuo A."/>
            <person name="Mondo S."/>
            <person name="Pangilinan J."/>
            <person name="Riley R."/>
            <person name="LaButti K."/>
            <person name="Andreopoulos B."/>
            <person name="Lipzen A."/>
            <person name="Chen C."/>
            <person name="Yanf M."/>
            <person name="Daum C."/>
            <person name="Ng V."/>
            <person name="Clum A."/>
            <person name="Steindorff A."/>
            <person name="Ohm R."/>
            <person name="Martin F."/>
            <person name="Silar P."/>
            <person name="Natvig D."/>
            <person name="Lalanne C."/>
            <person name="Gautier V."/>
            <person name="Ament-velasquez S.L."/>
            <person name="Kruys A."/>
            <person name="Hutchinson M.I."/>
            <person name="Powell A.J."/>
            <person name="Barry K."/>
            <person name="Miller A.N."/>
            <person name="Grigoriev I.V."/>
            <person name="Debuchy R."/>
            <person name="Gladieux P."/>
            <person name="Thoren M.H."/>
            <person name="Johannesson H."/>
        </authorList>
    </citation>
    <scope>NUCLEOTIDE SEQUENCE</scope>
    <source>
        <strain evidence="3">SMH3187-1</strain>
    </source>
</reference>
<feature type="chain" id="PRO_5041417454" description="DUF7907 domain-containing protein" evidence="1">
    <location>
        <begin position="18"/>
        <end position="238"/>
    </location>
</feature>
<dbReference type="Pfam" id="PF25484">
    <property type="entry name" value="DUF7907"/>
    <property type="match status" value="1"/>
</dbReference>
<organism evidence="3 4">
    <name type="scientific">Schizothecium vesticola</name>
    <dbReference type="NCBI Taxonomy" id="314040"/>
    <lineage>
        <taxon>Eukaryota</taxon>
        <taxon>Fungi</taxon>
        <taxon>Dikarya</taxon>
        <taxon>Ascomycota</taxon>
        <taxon>Pezizomycotina</taxon>
        <taxon>Sordariomycetes</taxon>
        <taxon>Sordariomycetidae</taxon>
        <taxon>Sordariales</taxon>
        <taxon>Schizotheciaceae</taxon>
        <taxon>Schizothecium</taxon>
    </lineage>
</organism>
<dbReference type="EMBL" id="JAUKUD010000002">
    <property type="protein sequence ID" value="KAK0750850.1"/>
    <property type="molecule type" value="Genomic_DNA"/>
</dbReference>
<comment type="caution">
    <text evidence="3">The sequence shown here is derived from an EMBL/GenBank/DDBJ whole genome shotgun (WGS) entry which is preliminary data.</text>
</comment>
<feature type="signal peptide" evidence="1">
    <location>
        <begin position="1"/>
        <end position="17"/>
    </location>
</feature>
<dbReference type="AlphaFoldDB" id="A0AA40F416"/>
<feature type="domain" description="DUF7907" evidence="2">
    <location>
        <begin position="37"/>
        <end position="199"/>
    </location>
</feature>
<evidence type="ECO:0000313" key="3">
    <source>
        <dbReference type="EMBL" id="KAK0750850.1"/>
    </source>
</evidence>
<sequence>MAHQLSRLLFLLPLANALPQTFNIKPMVPNTIRLDSTFTLVINVTNPAHDFPSFPVHGLSLSTVRFGPTHNIPTVTNTTGAPFFLTSLDTTRANSDNPSLPLGLTLYSPGENDSGELVPTQSLGVDAGSGTVGLTLPVTAPVDFSECPVLAGPAPGTYVVCDTGFSSVQHPQWVVRWVAGTTADVVPAKCLAVKLLPQCIKGGEVAKGAPLGAGETPVKALCWDNVAAVQWKKSRAKC</sequence>
<keyword evidence="1" id="KW-0732">Signal</keyword>
<dbReference type="Proteomes" id="UP001172155">
    <property type="component" value="Unassembled WGS sequence"/>
</dbReference>
<evidence type="ECO:0000256" key="1">
    <source>
        <dbReference type="SAM" id="SignalP"/>
    </source>
</evidence>
<evidence type="ECO:0000259" key="2">
    <source>
        <dbReference type="Pfam" id="PF25484"/>
    </source>
</evidence>